<evidence type="ECO:0000313" key="2">
    <source>
        <dbReference type="Proteomes" id="UP000017174"/>
    </source>
</evidence>
<evidence type="ECO:0000313" key="1">
    <source>
        <dbReference type="EMBL" id="ERT63046.1"/>
    </source>
</evidence>
<organism evidence="1 2">
    <name type="scientific">Rothia aeria F0184</name>
    <dbReference type="NCBI Taxonomy" id="888019"/>
    <lineage>
        <taxon>Bacteria</taxon>
        <taxon>Bacillati</taxon>
        <taxon>Actinomycetota</taxon>
        <taxon>Actinomycetes</taxon>
        <taxon>Micrococcales</taxon>
        <taxon>Micrococcaceae</taxon>
        <taxon>Rothia</taxon>
    </lineage>
</organism>
<name>U7UUQ1_9MICC</name>
<reference evidence="1 2" key="1">
    <citation type="submission" date="2013-08" db="EMBL/GenBank/DDBJ databases">
        <authorList>
            <person name="Weinstock G."/>
            <person name="Sodergren E."/>
            <person name="Wylie T."/>
            <person name="Fulton L."/>
            <person name="Fulton R."/>
            <person name="Fronick C."/>
            <person name="O'Laughlin M."/>
            <person name="Godfrey J."/>
            <person name="Miner T."/>
            <person name="Herter B."/>
            <person name="Appelbaum E."/>
            <person name="Cordes M."/>
            <person name="Lek S."/>
            <person name="Wollam A."/>
            <person name="Pepin K.H."/>
            <person name="Palsikar V.B."/>
            <person name="Mitreva M."/>
            <person name="Wilson R.K."/>
        </authorList>
    </citation>
    <scope>NUCLEOTIDE SEQUENCE [LARGE SCALE GENOMIC DNA]</scope>
    <source>
        <strain evidence="1 2">F0184</strain>
    </source>
</reference>
<dbReference type="HOGENOM" id="CLU_2847149_0_0_11"/>
<sequence length="65" mass="7038">MLAGAGCALINCSEYSGIPVTDNMPQTGFYGRACGQQFFGCYPAGHTVRLWFEALLRGSVPPRPR</sequence>
<dbReference type="AlphaFoldDB" id="U7UUQ1"/>
<accession>U7UUQ1</accession>
<dbReference type="EMBL" id="AXZG01000083">
    <property type="protein sequence ID" value="ERT63046.1"/>
    <property type="molecule type" value="Genomic_DNA"/>
</dbReference>
<dbReference type="Proteomes" id="UP000017174">
    <property type="component" value="Unassembled WGS sequence"/>
</dbReference>
<protein>
    <submittedName>
        <fullName evidence="1">Uncharacterized protein</fullName>
    </submittedName>
</protein>
<gene>
    <name evidence="1" type="ORF">HMPREF0742_02746</name>
</gene>
<comment type="caution">
    <text evidence="1">The sequence shown here is derived from an EMBL/GenBank/DDBJ whole genome shotgun (WGS) entry which is preliminary data.</text>
</comment>
<proteinExistence type="predicted"/>